<evidence type="ECO:0000256" key="1">
    <source>
        <dbReference type="SAM" id="Coils"/>
    </source>
</evidence>
<keyword evidence="1" id="KW-0175">Coiled coil</keyword>
<name>A0A9Q1ESN7_SYNKA</name>
<protein>
    <submittedName>
        <fullName evidence="2">Uncharacterized protein</fullName>
    </submittedName>
</protein>
<feature type="coiled-coil region" evidence="1">
    <location>
        <begin position="13"/>
        <end position="40"/>
    </location>
</feature>
<organism evidence="2 3">
    <name type="scientific">Synaphobranchus kaupii</name>
    <name type="common">Kaup's arrowtooth eel</name>
    <dbReference type="NCBI Taxonomy" id="118154"/>
    <lineage>
        <taxon>Eukaryota</taxon>
        <taxon>Metazoa</taxon>
        <taxon>Chordata</taxon>
        <taxon>Craniata</taxon>
        <taxon>Vertebrata</taxon>
        <taxon>Euteleostomi</taxon>
        <taxon>Actinopterygii</taxon>
        <taxon>Neopterygii</taxon>
        <taxon>Teleostei</taxon>
        <taxon>Anguilliformes</taxon>
        <taxon>Synaphobranchidae</taxon>
        <taxon>Synaphobranchus</taxon>
    </lineage>
</organism>
<accession>A0A9Q1ESN7</accession>
<reference evidence="2" key="1">
    <citation type="journal article" date="2023" name="Science">
        <title>Genome structures resolve the early diversification of teleost fishes.</title>
        <authorList>
            <person name="Parey E."/>
            <person name="Louis A."/>
            <person name="Montfort J."/>
            <person name="Bouchez O."/>
            <person name="Roques C."/>
            <person name="Iampietro C."/>
            <person name="Lluch J."/>
            <person name="Castinel A."/>
            <person name="Donnadieu C."/>
            <person name="Desvignes T."/>
            <person name="Floi Bucao C."/>
            <person name="Jouanno E."/>
            <person name="Wen M."/>
            <person name="Mejri S."/>
            <person name="Dirks R."/>
            <person name="Jansen H."/>
            <person name="Henkel C."/>
            <person name="Chen W.J."/>
            <person name="Zahm M."/>
            <person name="Cabau C."/>
            <person name="Klopp C."/>
            <person name="Thompson A.W."/>
            <person name="Robinson-Rechavi M."/>
            <person name="Braasch I."/>
            <person name="Lecointre G."/>
            <person name="Bobe J."/>
            <person name="Postlethwait J.H."/>
            <person name="Berthelot C."/>
            <person name="Roest Crollius H."/>
            <person name="Guiguen Y."/>
        </authorList>
    </citation>
    <scope>NUCLEOTIDE SEQUENCE</scope>
    <source>
        <strain evidence="2">WJC10195</strain>
    </source>
</reference>
<dbReference type="EMBL" id="JAINUF010000013">
    <property type="protein sequence ID" value="KAJ8344310.1"/>
    <property type="molecule type" value="Genomic_DNA"/>
</dbReference>
<evidence type="ECO:0000313" key="3">
    <source>
        <dbReference type="Proteomes" id="UP001152622"/>
    </source>
</evidence>
<gene>
    <name evidence="2" type="ORF">SKAU_G00316390</name>
</gene>
<evidence type="ECO:0000313" key="2">
    <source>
        <dbReference type="EMBL" id="KAJ8344310.1"/>
    </source>
</evidence>
<dbReference type="Proteomes" id="UP001152622">
    <property type="component" value="Chromosome 13"/>
</dbReference>
<keyword evidence="3" id="KW-1185">Reference proteome</keyword>
<proteinExistence type="predicted"/>
<sequence length="94" mass="10762">MQQKVLLEVMEEVKVLKRLIMEKDKKIDHLEKRVANLEQYTRISDEQDLNKGEVAVDDFGGSGDNPLHIVFVVAAGAPYQTVMAEVRMLWMMAE</sequence>
<dbReference type="AlphaFoldDB" id="A0A9Q1ESN7"/>
<comment type="caution">
    <text evidence="2">The sequence shown here is derived from an EMBL/GenBank/DDBJ whole genome shotgun (WGS) entry which is preliminary data.</text>
</comment>